<sequence>MTNNQAISANDDQVNVSVVYPIVFISYTAIQQSFEYKTCKVIYKKRKGLTRHQNAVRKYNIHREGLYVLPLETINQFKSDLIYIIGNKLKEHFKQSGKQTISFSCLESLPDAYLQLTNILNNSNWDRKFFDNDHQTFVVLFNAQAKKKANCNLFDKNRLSKLTVEWKMKIKRDAKNNQTLAG</sequence>
<evidence type="ECO:0000313" key="1">
    <source>
        <dbReference type="EMBL" id="CAG8834439.1"/>
    </source>
</evidence>
<protein>
    <submittedName>
        <fullName evidence="1">8214_t:CDS:1</fullName>
    </submittedName>
</protein>
<reference evidence="1 2" key="1">
    <citation type="submission" date="2021-06" db="EMBL/GenBank/DDBJ databases">
        <authorList>
            <person name="Kallberg Y."/>
            <person name="Tangrot J."/>
            <person name="Rosling A."/>
        </authorList>
    </citation>
    <scope>NUCLEOTIDE SEQUENCE [LARGE SCALE GENOMIC DNA]</scope>
    <source>
        <strain evidence="1 2">120-4 pot B 10/14</strain>
    </source>
</reference>
<evidence type="ECO:0000313" key="2">
    <source>
        <dbReference type="Proteomes" id="UP000789901"/>
    </source>
</evidence>
<accession>A0ABN7WK99</accession>
<gene>
    <name evidence="1" type="ORF">GMARGA_LOCUS32058</name>
</gene>
<keyword evidence="2" id="KW-1185">Reference proteome</keyword>
<organism evidence="1 2">
    <name type="scientific">Gigaspora margarita</name>
    <dbReference type="NCBI Taxonomy" id="4874"/>
    <lineage>
        <taxon>Eukaryota</taxon>
        <taxon>Fungi</taxon>
        <taxon>Fungi incertae sedis</taxon>
        <taxon>Mucoromycota</taxon>
        <taxon>Glomeromycotina</taxon>
        <taxon>Glomeromycetes</taxon>
        <taxon>Diversisporales</taxon>
        <taxon>Gigasporaceae</taxon>
        <taxon>Gigaspora</taxon>
    </lineage>
</organism>
<feature type="non-terminal residue" evidence="1">
    <location>
        <position position="182"/>
    </location>
</feature>
<dbReference type="Proteomes" id="UP000789901">
    <property type="component" value="Unassembled WGS sequence"/>
</dbReference>
<comment type="caution">
    <text evidence="1">The sequence shown here is derived from an EMBL/GenBank/DDBJ whole genome shotgun (WGS) entry which is preliminary data.</text>
</comment>
<name>A0ABN7WK99_GIGMA</name>
<dbReference type="EMBL" id="CAJVQB010049362">
    <property type="protein sequence ID" value="CAG8834439.1"/>
    <property type="molecule type" value="Genomic_DNA"/>
</dbReference>
<proteinExistence type="predicted"/>